<organism evidence="5 6">
    <name type="scientific">Ligilactobacillus ruminis DSM 20403 = NBRC 102161</name>
    <dbReference type="NCBI Taxonomy" id="1423798"/>
    <lineage>
        <taxon>Bacteria</taxon>
        <taxon>Bacillati</taxon>
        <taxon>Bacillota</taxon>
        <taxon>Bacilli</taxon>
        <taxon>Lactobacillales</taxon>
        <taxon>Lactobacillaceae</taxon>
        <taxon>Ligilactobacillus</taxon>
    </lineage>
</organism>
<dbReference type="NCBIfam" id="NF045760">
    <property type="entry name" value="YtpR"/>
    <property type="match status" value="1"/>
</dbReference>
<evidence type="ECO:0000259" key="4">
    <source>
        <dbReference type="PROSITE" id="PS50886"/>
    </source>
</evidence>
<dbReference type="Gene3D" id="3.30.1940.10">
    <property type="entry name" value="YtpR-like"/>
    <property type="match status" value="1"/>
</dbReference>
<dbReference type="AlphaFoldDB" id="A0A1I2PDC3"/>
<dbReference type="Pfam" id="PF14794">
    <property type="entry name" value="DUF4479"/>
    <property type="match status" value="1"/>
</dbReference>
<proteinExistence type="predicted"/>
<name>A0A1I2PDC3_9LACO</name>
<dbReference type="EMBL" id="FOPI01000003">
    <property type="protein sequence ID" value="SFG14152.1"/>
    <property type="molecule type" value="Genomic_DNA"/>
</dbReference>
<protein>
    <submittedName>
        <fullName evidence="5">tRNA-binding protein</fullName>
    </submittedName>
</protein>
<evidence type="ECO:0000256" key="3">
    <source>
        <dbReference type="PROSITE-ProRule" id="PRU00209"/>
    </source>
</evidence>
<dbReference type="SUPFAM" id="SSF50249">
    <property type="entry name" value="Nucleic acid-binding proteins"/>
    <property type="match status" value="1"/>
</dbReference>
<evidence type="ECO:0000313" key="6">
    <source>
        <dbReference type="Proteomes" id="UP000182635"/>
    </source>
</evidence>
<dbReference type="PROSITE" id="PS50886">
    <property type="entry name" value="TRBD"/>
    <property type="match status" value="1"/>
</dbReference>
<sequence length="215" mass="23229">MLIASYNKEQLGDVLLTVVAPDAATQSCEKKGDIVRIFDVESGQTTGYNFFNASKIISGLETKKGQIFLDNGQVDALNEALKENGFSSELVVDAKPKFVVGYVEKSEEHPDSDHLHVTSIKVDDGHLQIVCGAPNIEQGQNVVIAKVGAMMPDGTLIFPGKLRGIDSFGMVCSARELQLPNAPQKRGIMVLNADDYPVGSAFDFDKAAHLFQTEA</sequence>
<gene>
    <name evidence="5" type="ORF">SAMN02910432_00044</name>
</gene>
<dbReference type="GO" id="GO:0000049">
    <property type="term" value="F:tRNA binding"/>
    <property type="evidence" value="ECO:0007669"/>
    <property type="project" value="UniProtKB-UniRule"/>
</dbReference>
<dbReference type="InterPro" id="IPR002547">
    <property type="entry name" value="tRNA-bd_dom"/>
</dbReference>
<keyword evidence="1 3" id="KW-0820">tRNA-binding</keyword>
<dbReference type="InterPro" id="IPR033714">
    <property type="entry name" value="tRNA_bind_bactPheRS"/>
</dbReference>
<feature type="domain" description="TRNA-binding" evidence="4">
    <location>
        <begin position="92"/>
        <end position="203"/>
    </location>
</feature>
<dbReference type="Pfam" id="PF01588">
    <property type="entry name" value="tRNA_bind"/>
    <property type="match status" value="1"/>
</dbReference>
<dbReference type="Proteomes" id="UP000182635">
    <property type="component" value="Unassembled WGS sequence"/>
</dbReference>
<keyword evidence="2 3" id="KW-0694">RNA-binding</keyword>
<evidence type="ECO:0000256" key="2">
    <source>
        <dbReference type="ARBA" id="ARBA00022884"/>
    </source>
</evidence>
<dbReference type="CDD" id="cd02796">
    <property type="entry name" value="tRNA_bind_bactPheRS"/>
    <property type="match status" value="1"/>
</dbReference>
<dbReference type="InterPro" id="IPR012340">
    <property type="entry name" value="NA-bd_OB-fold"/>
</dbReference>
<reference evidence="6" key="1">
    <citation type="submission" date="2016-10" db="EMBL/GenBank/DDBJ databases">
        <authorList>
            <person name="Varghese N."/>
            <person name="Submissions S."/>
        </authorList>
    </citation>
    <scope>NUCLEOTIDE SEQUENCE [LARGE SCALE GENOMIC DNA]</scope>
    <source>
        <strain evidence="6">DSM 20403</strain>
    </source>
</reference>
<dbReference type="InterPro" id="IPR027855">
    <property type="entry name" value="DUF4479"/>
</dbReference>
<dbReference type="OrthoDB" id="9805455at2"/>
<dbReference type="RefSeq" id="WP_046922815.1">
    <property type="nucleotide sequence ID" value="NZ_AYYL01000001.1"/>
</dbReference>
<dbReference type="Gene3D" id="2.40.50.140">
    <property type="entry name" value="Nucleic acid-binding proteins"/>
    <property type="match status" value="1"/>
</dbReference>
<evidence type="ECO:0000313" key="5">
    <source>
        <dbReference type="EMBL" id="SFG14152.1"/>
    </source>
</evidence>
<accession>A0A1I2PDC3</accession>
<evidence type="ECO:0000256" key="1">
    <source>
        <dbReference type="ARBA" id="ARBA00022555"/>
    </source>
</evidence>
<dbReference type="InterPro" id="IPR037154">
    <property type="entry name" value="YtpR-like_sf"/>
</dbReference>